<gene>
    <name evidence="1" type="ORF">MLD38_021482</name>
</gene>
<keyword evidence="2" id="KW-1185">Reference proteome</keyword>
<accession>A0ACB9QI24</accession>
<organism evidence="1 2">
    <name type="scientific">Melastoma candidum</name>
    <dbReference type="NCBI Taxonomy" id="119954"/>
    <lineage>
        <taxon>Eukaryota</taxon>
        <taxon>Viridiplantae</taxon>
        <taxon>Streptophyta</taxon>
        <taxon>Embryophyta</taxon>
        <taxon>Tracheophyta</taxon>
        <taxon>Spermatophyta</taxon>
        <taxon>Magnoliopsida</taxon>
        <taxon>eudicotyledons</taxon>
        <taxon>Gunneridae</taxon>
        <taxon>Pentapetalae</taxon>
        <taxon>rosids</taxon>
        <taxon>malvids</taxon>
        <taxon>Myrtales</taxon>
        <taxon>Melastomataceae</taxon>
        <taxon>Melastomatoideae</taxon>
        <taxon>Melastomateae</taxon>
        <taxon>Melastoma</taxon>
    </lineage>
</organism>
<evidence type="ECO:0000313" key="1">
    <source>
        <dbReference type="EMBL" id="KAI4365502.1"/>
    </source>
</evidence>
<sequence length="968" mass="107293">MINSPLFTRPSLRKCVFLTLRVRRVHAAAPTSGFGRRQDEESRNVRVSVWWDFENCNIPAGVNVYRIGQSIINAVRCNGIKGPVQITAYGDVLQLSRTKQEALSSSGINMTHVPNGGKNSADRLLLVDLMCWVSQNPPPAHLFLISGDRDFAGILHRLRMNNYNVLLASPESASGVLCSAASIMWHWNSLVRGENLAGRIYNQPPDGPYGSWYGHYKVSTKDPYAGIESSSSKSENIRESCPEQKPATAPASVVKRIRRILSSFPQGISITELRLELDRQSVNLDRNFYGHKKFPKFLLSMPQVLKLHRDDGGQYIIHPINQRPIEAIDPEPTTPTELSTDIRETEVYAPCKLSQQVIDSRHGASVTHATVPAETNIKVVEELPGKANVKHPTDERAVDKADIAVDQALLTPVASQGQQSASEAGVFRRVWNKWFGPRPDNAAKDDCISLSDDTGMEKHRVSHDEESPPLSNPGRSGGNNSRNNTSPSPAALPAFDNFQSYPDETIAKSQKCGDEVSTGPRPNIFRRFANWCRFQRNDGLDNSNKLVTPSVVVPAAKFDHIVSSEAFWSDMKSFLGTSRGSAIICQCRNREDLAQQLQKAGPADLMSLRQDELLHLTGVLISERKLIREDPSLKFPFMLTKSCSHSPRGLSSFFRSEGSPTRRALENDVAKKHKSIAHTGVSAPIQSENPPDRSTRRTLDDCQVLVKDILQRDTGRYYIGSFREEFFDRYGYALDLQSLGYQNLSSLLEDMPGVTVRSPFLFPTKKASEYGEKGQESDASCPLPGQVVDLPSLCMKYEEADSTWEELGPVMKTSITNVEHQAPFGTKSSEQGTKFEYEAVLSEDDLSDSEDEFTSSRHCGRTQKADQDDSSLLQILDSWYKKEESNDGGKVGTTNDEGKGDSTSSDSEPSIMSHVLSEETTIQPHLGRKQKRGRAISFVAESDENRKDKLIDGILGSLKRSGEAGMQG</sequence>
<evidence type="ECO:0000313" key="2">
    <source>
        <dbReference type="Proteomes" id="UP001057402"/>
    </source>
</evidence>
<reference evidence="2" key="1">
    <citation type="journal article" date="2023" name="Front. Plant Sci.">
        <title>Chromosomal-level genome assembly of Melastoma candidum provides insights into trichome evolution.</title>
        <authorList>
            <person name="Zhong Y."/>
            <person name="Wu W."/>
            <person name="Sun C."/>
            <person name="Zou P."/>
            <person name="Liu Y."/>
            <person name="Dai S."/>
            <person name="Zhou R."/>
        </authorList>
    </citation>
    <scope>NUCLEOTIDE SEQUENCE [LARGE SCALE GENOMIC DNA]</scope>
</reference>
<proteinExistence type="predicted"/>
<dbReference type="Proteomes" id="UP001057402">
    <property type="component" value="Chromosome 6"/>
</dbReference>
<comment type="caution">
    <text evidence="1">The sequence shown here is derived from an EMBL/GenBank/DDBJ whole genome shotgun (WGS) entry which is preliminary data.</text>
</comment>
<dbReference type="EMBL" id="CM042885">
    <property type="protein sequence ID" value="KAI4365502.1"/>
    <property type="molecule type" value="Genomic_DNA"/>
</dbReference>
<name>A0ACB9QI24_9MYRT</name>
<protein>
    <submittedName>
        <fullName evidence="1">Uncharacterized protein</fullName>
    </submittedName>
</protein>